<dbReference type="AlphaFoldDB" id="R0KPB0"/>
<evidence type="ECO:0000313" key="1">
    <source>
        <dbReference type="EMBL" id="EOB12022.1"/>
    </source>
</evidence>
<sequence>MKEEGGGNCVGIREGGFDIKRLHKWTRVCYKLLNVNLKAFPIKLLEPFFYLHKFFNGFCNGF</sequence>
<keyword evidence="2" id="KW-1185">Reference proteome</keyword>
<gene>
    <name evidence="1" type="ORF">NBO_588g0003</name>
</gene>
<dbReference type="Proteomes" id="UP000016927">
    <property type="component" value="Unassembled WGS sequence"/>
</dbReference>
<organism evidence="1 2">
    <name type="scientific">Nosema bombycis (strain CQ1 / CVCC 102059)</name>
    <name type="common">Microsporidian parasite</name>
    <name type="synonym">Pebrine of silkworm</name>
    <dbReference type="NCBI Taxonomy" id="578461"/>
    <lineage>
        <taxon>Eukaryota</taxon>
        <taxon>Fungi</taxon>
        <taxon>Fungi incertae sedis</taxon>
        <taxon>Microsporidia</taxon>
        <taxon>Nosematidae</taxon>
        <taxon>Nosema</taxon>
    </lineage>
</organism>
<proteinExistence type="predicted"/>
<dbReference type="HOGENOM" id="CLU_2904754_0_0_1"/>
<dbReference type="EMBL" id="KB909495">
    <property type="protein sequence ID" value="EOB12022.1"/>
    <property type="molecule type" value="Genomic_DNA"/>
</dbReference>
<accession>R0KPB0</accession>
<evidence type="ECO:0000313" key="2">
    <source>
        <dbReference type="Proteomes" id="UP000016927"/>
    </source>
</evidence>
<reference evidence="1 2" key="1">
    <citation type="journal article" date="2013" name="BMC Genomics">
        <title>Comparative genomics of parasitic silkworm microsporidia reveal an association between genome expansion and host adaptation.</title>
        <authorList>
            <person name="Pan G."/>
            <person name="Xu J."/>
            <person name="Li T."/>
            <person name="Xia Q."/>
            <person name="Liu S.L."/>
            <person name="Zhang G."/>
            <person name="Li S."/>
            <person name="Li C."/>
            <person name="Liu H."/>
            <person name="Yang L."/>
            <person name="Liu T."/>
            <person name="Zhang X."/>
            <person name="Wu Z."/>
            <person name="Fan W."/>
            <person name="Dang X."/>
            <person name="Xiang H."/>
            <person name="Tao M."/>
            <person name="Li Y."/>
            <person name="Hu J."/>
            <person name="Li Z."/>
            <person name="Lin L."/>
            <person name="Luo J."/>
            <person name="Geng L."/>
            <person name="Wang L."/>
            <person name="Long M."/>
            <person name="Wan Y."/>
            <person name="He N."/>
            <person name="Zhang Z."/>
            <person name="Lu C."/>
            <person name="Keeling P.J."/>
            <person name="Wang J."/>
            <person name="Xiang Z."/>
            <person name="Zhou Z."/>
        </authorList>
    </citation>
    <scope>NUCLEOTIDE SEQUENCE [LARGE SCALE GENOMIC DNA]</scope>
    <source>
        <strain evidence="2">CQ1 / CVCC 102059</strain>
    </source>
</reference>
<protein>
    <submittedName>
        <fullName evidence="1">Uncharacterized protein</fullName>
    </submittedName>
</protein>
<name>R0KPB0_NOSB1</name>
<dbReference type="VEuPathDB" id="MicrosporidiaDB:NBO_588g0003"/>